<dbReference type="PROSITE" id="PS51063">
    <property type="entry name" value="HTH_CRP_2"/>
    <property type="match status" value="1"/>
</dbReference>
<evidence type="ECO:0000259" key="6">
    <source>
        <dbReference type="PROSITE" id="PS51063"/>
    </source>
</evidence>
<keyword evidence="3" id="KW-0010">Activator</keyword>
<dbReference type="EMBL" id="JAFBEB010000011">
    <property type="protein sequence ID" value="MBM7591373.1"/>
    <property type="molecule type" value="Genomic_DNA"/>
</dbReference>
<dbReference type="GO" id="GO:0003677">
    <property type="term" value="F:DNA binding"/>
    <property type="evidence" value="ECO:0007669"/>
    <property type="project" value="UniProtKB-KW"/>
</dbReference>
<dbReference type="InterPro" id="IPR012318">
    <property type="entry name" value="HTH_CRP"/>
</dbReference>
<evidence type="ECO:0000313" key="7">
    <source>
        <dbReference type="EMBL" id="MBM7591373.1"/>
    </source>
</evidence>
<dbReference type="GO" id="GO:0005829">
    <property type="term" value="C:cytosol"/>
    <property type="evidence" value="ECO:0007669"/>
    <property type="project" value="TreeGrafter"/>
</dbReference>
<dbReference type="GO" id="GO:0003700">
    <property type="term" value="F:DNA-binding transcription factor activity"/>
    <property type="evidence" value="ECO:0007669"/>
    <property type="project" value="InterPro"/>
</dbReference>
<dbReference type="InterPro" id="IPR036388">
    <property type="entry name" value="WH-like_DNA-bd_sf"/>
</dbReference>
<keyword evidence="1" id="KW-0805">Transcription regulation</keyword>
<dbReference type="InterPro" id="IPR036390">
    <property type="entry name" value="WH_DNA-bd_sf"/>
</dbReference>
<protein>
    <submittedName>
        <fullName evidence="7">CRP/FNR family transcriptional regulator</fullName>
    </submittedName>
</protein>
<dbReference type="Proteomes" id="UP000717624">
    <property type="component" value="Unassembled WGS sequence"/>
</dbReference>
<sequence length="235" mass="26646">MIEKAATFARQISPVFLQELHALGTNVTYCKHDVLFLDGDTARYIYLLAESRVKLTKTTLDGKELTLEVCGEGDLVGVCGLFEPELHYTSTAVMLSSGPVFVIARDNLEKFLLQNSLFLAEFLRWMGMMNRRMQSKFRDLLLHGKQGALYSTLIRMCNTYGVPNEDGICINLPMTNRELAQFIGLTRESVNRMLAELKNQNVIDLLPQGYILVKDLAYLKETIHCDQCQPEICQL</sequence>
<dbReference type="PRINTS" id="PR00034">
    <property type="entry name" value="HTHCRP"/>
</dbReference>
<dbReference type="SMART" id="SM00419">
    <property type="entry name" value="HTH_CRP"/>
    <property type="match status" value="1"/>
</dbReference>
<feature type="domain" description="HTH crp-type" evidence="6">
    <location>
        <begin position="143"/>
        <end position="217"/>
    </location>
</feature>
<dbReference type="InterPro" id="IPR014710">
    <property type="entry name" value="RmlC-like_jellyroll"/>
</dbReference>
<dbReference type="Gene3D" id="2.60.120.10">
    <property type="entry name" value="Jelly Rolls"/>
    <property type="match status" value="1"/>
</dbReference>
<evidence type="ECO:0000256" key="2">
    <source>
        <dbReference type="ARBA" id="ARBA00023125"/>
    </source>
</evidence>
<dbReference type="Gene3D" id="1.10.10.10">
    <property type="entry name" value="Winged helix-like DNA-binding domain superfamily/Winged helix DNA-binding domain"/>
    <property type="match status" value="1"/>
</dbReference>
<reference evidence="7" key="1">
    <citation type="submission" date="2021-01" db="EMBL/GenBank/DDBJ databases">
        <title>Genomic Encyclopedia of Type Strains, Phase IV (KMG-IV): sequencing the most valuable type-strain genomes for metagenomic binning, comparative biology and taxonomic classification.</title>
        <authorList>
            <person name="Goeker M."/>
        </authorList>
    </citation>
    <scope>NUCLEOTIDE SEQUENCE</scope>
    <source>
        <strain evidence="7">DSM 25523</strain>
    </source>
</reference>
<evidence type="ECO:0000256" key="3">
    <source>
        <dbReference type="ARBA" id="ARBA00023159"/>
    </source>
</evidence>
<gene>
    <name evidence="7" type="ORF">JOD01_003012</name>
</gene>
<dbReference type="Pfam" id="PF00027">
    <property type="entry name" value="cNMP_binding"/>
    <property type="match status" value="1"/>
</dbReference>
<feature type="domain" description="Cyclic nucleotide-binding" evidence="5">
    <location>
        <begin position="8"/>
        <end position="112"/>
    </location>
</feature>
<keyword evidence="2" id="KW-0238">DNA-binding</keyword>
<keyword evidence="8" id="KW-1185">Reference proteome</keyword>
<evidence type="ECO:0000259" key="5">
    <source>
        <dbReference type="PROSITE" id="PS50042"/>
    </source>
</evidence>
<dbReference type="SUPFAM" id="SSF51206">
    <property type="entry name" value="cAMP-binding domain-like"/>
    <property type="match status" value="1"/>
</dbReference>
<dbReference type="RefSeq" id="WP_420829092.1">
    <property type="nucleotide sequence ID" value="NZ_BAABIN010000003.1"/>
</dbReference>
<dbReference type="PROSITE" id="PS50042">
    <property type="entry name" value="CNMP_BINDING_3"/>
    <property type="match status" value="1"/>
</dbReference>
<dbReference type="InterPro" id="IPR018490">
    <property type="entry name" value="cNMP-bd_dom_sf"/>
</dbReference>
<dbReference type="SUPFAM" id="SSF46785">
    <property type="entry name" value="Winged helix' DNA-binding domain"/>
    <property type="match status" value="1"/>
</dbReference>
<proteinExistence type="predicted"/>
<accession>A0A938Y1C2</accession>
<evidence type="ECO:0000256" key="4">
    <source>
        <dbReference type="ARBA" id="ARBA00023163"/>
    </source>
</evidence>
<dbReference type="InterPro" id="IPR000595">
    <property type="entry name" value="cNMP-bd_dom"/>
</dbReference>
<dbReference type="InterPro" id="IPR050397">
    <property type="entry name" value="Env_Response_Regulators"/>
</dbReference>
<dbReference type="CDD" id="cd00038">
    <property type="entry name" value="CAP_ED"/>
    <property type="match status" value="1"/>
</dbReference>
<name>A0A938Y1C2_9BACL</name>
<dbReference type="PANTHER" id="PTHR24567:SF74">
    <property type="entry name" value="HTH-TYPE TRANSCRIPTIONAL REGULATOR ARCR"/>
    <property type="match status" value="1"/>
</dbReference>
<dbReference type="PANTHER" id="PTHR24567">
    <property type="entry name" value="CRP FAMILY TRANSCRIPTIONAL REGULATORY PROTEIN"/>
    <property type="match status" value="1"/>
</dbReference>
<evidence type="ECO:0000256" key="1">
    <source>
        <dbReference type="ARBA" id="ARBA00023015"/>
    </source>
</evidence>
<dbReference type="AlphaFoldDB" id="A0A938Y1C2"/>
<keyword evidence="4" id="KW-0804">Transcription</keyword>
<dbReference type="InterPro" id="IPR018335">
    <property type="entry name" value="Tscrpt_reg_HTH_Crp-type_CS"/>
</dbReference>
<evidence type="ECO:0000313" key="8">
    <source>
        <dbReference type="Proteomes" id="UP000717624"/>
    </source>
</evidence>
<dbReference type="CDD" id="cd00092">
    <property type="entry name" value="HTH_CRP"/>
    <property type="match status" value="1"/>
</dbReference>
<comment type="caution">
    <text evidence="7">The sequence shown here is derived from an EMBL/GenBank/DDBJ whole genome shotgun (WGS) entry which is preliminary data.</text>
</comment>
<dbReference type="PROSITE" id="PS00042">
    <property type="entry name" value="HTH_CRP_1"/>
    <property type="match status" value="1"/>
</dbReference>
<dbReference type="Pfam" id="PF13545">
    <property type="entry name" value="HTH_Crp_2"/>
    <property type="match status" value="1"/>
</dbReference>
<dbReference type="SMART" id="SM00100">
    <property type="entry name" value="cNMP"/>
    <property type="match status" value="1"/>
</dbReference>
<organism evidence="7 8">
    <name type="scientific">Brevibacillus fulvus</name>
    <dbReference type="NCBI Taxonomy" id="1125967"/>
    <lineage>
        <taxon>Bacteria</taxon>
        <taxon>Bacillati</taxon>
        <taxon>Bacillota</taxon>
        <taxon>Bacilli</taxon>
        <taxon>Bacillales</taxon>
        <taxon>Paenibacillaceae</taxon>
        <taxon>Brevibacillus</taxon>
    </lineage>
</organism>